<protein>
    <submittedName>
        <fullName evidence="1">Uncharacterized protein</fullName>
    </submittedName>
</protein>
<reference evidence="1 2" key="1">
    <citation type="submission" date="2010-04" db="EMBL/GenBank/DDBJ databases">
        <authorList>
            <person name="Muzny D."/>
            <person name="Qin X."/>
            <person name="Deng J."/>
            <person name="Jiang H."/>
            <person name="Liu Y."/>
            <person name="Qu J."/>
            <person name="Song X.-Z."/>
            <person name="Zhang L."/>
            <person name="Thornton R."/>
            <person name="Coyle M."/>
            <person name="Francisco L."/>
            <person name="Jackson L."/>
            <person name="Javaid M."/>
            <person name="Korchina V."/>
            <person name="Kovar C."/>
            <person name="Mata R."/>
            <person name="Mathew T."/>
            <person name="Ngo R."/>
            <person name="Nguyen L."/>
            <person name="Nguyen N."/>
            <person name="Okwuonu G."/>
            <person name="Ongeri F."/>
            <person name="Pham C."/>
            <person name="Simmons D."/>
            <person name="Wilczek-Boney K."/>
            <person name="Hale W."/>
            <person name="Jakkamsetti A."/>
            <person name="Pham P."/>
            <person name="Ruth R."/>
            <person name="San Lucas F."/>
            <person name="Warren J."/>
            <person name="Zhang J."/>
            <person name="Zhao Z."/>
            <person name="Zhou C."/>
            <person name="Zhu D."/>
            <person name="Lee S."/>
            <person name="Bess C."/>
            <person name="Blankenburg K."/>
            <person name="Forbes L."/>
            <person name="Fu Q."/>
            <person name="Gubbala S."/>
            <person name="Hirani K."/>
            <person name="Jayaseelan J.C."/>
            <person name="Lara F."/>
            <person name="Munidasa M."/>
            <person name="Palculict T."/>
            <person name="Patil S."/>
            <person name="Pu L.-L."/>
            <person name="Saada N."/>
            <person name="Tang L."/>
            <person name="Weissenberger G."/>
            <person name="Zhu Y."/>
            <person name="Hemphill L."/>
            <person name="Shang Y."/>
            <person name="Youmans B."/>
            <person name="Ayvaz T."/>
            <person name="Ross M."/>
            <person name="Santibanez J."/>
            <person name="Aqrawi P."/>
            <person name="Gross S."/>
            <person name="Joshi V."/>
            <person name="Fowler G."/>
            <person name="Nazareth L."/>
            <person name="Reid J."/>
            <person name="Worley K."/>
            <person name="Petrosino J."/>
            <person name="Highlander S."/>
            <person name="Gibbs R."/>
            <person name="Gibbs R."/>
        </authorList>
    </citation>
    <scope>NUCLEOTIDE SEQUENCE [LARGE SCALE GENOMIC DNA]</scope>
    <source>
        <strain evidence="1 2">ATCC 11563</strain>
    </source>
</reference>
<dbReference type="EMBL" id="ADNT01000040">
    <property type="protein sequence ID" value="EFG50179.1"/>
    <property type="molecule type" value="Genomic_DNA"/>
</dbReference>
<accession>A0ABP2IDA7</accession>
<name>A0ABP2IDA7_AERVM</name>
<dbReference type="Proteomes" id="UP000003764">
    <property type="component" value="Unassembled WGS sequence"/>
</dbReference>
<evidence type="ECO:0000313" key="1">
    <source>
        <dbReference type="EMBL" id="EFG50179.1"/>
    </source>
</evidence>
<comment type="caution">
    <text evidence="1">The sequence shown here is derived from an EMBL/GenBank/DDBJ whole genome shotgun (WGS) entry which is preliminary data.</text>
</comment>
<proteinExistence type="predicted"/>
<organism evidence="1 2">
    <name type="scientific">Aerococcus viridans (strain ATCC 11563 / DSM 20340 / CCUG 4311 / JCM 20461 / NBRC 12219 / NCTC 8251 / M1)</name>
    <dbReference type="NCBI Taxonomy" id="655812"/>
    <lineage>
        <taxon>Bacteria</taxon>
        <taxon>Bacillati</taxon>
        <taxon>Bacillota</taxon>
        <taxon>Bacilli</taxon>
        <taxon>Lactobacillales</taxon>
        <taxon>Aerococcaceae</taxon>
        <taxon>Aerococcus</taxon>
    </lineage>
</organism>
<sequence>MGGLSNLANAKEMVKQQIFIVMAGLVAAEGADMKTATGC</sequence>
<gene>
    <name evidence="1" type="ORF">HMPREF0061_0455</name>
</gene>
<evidence type="ECO:0000313" key="2">
    <source>
        <dbReference type="Proteomes" id="UP000003764"/>
    </source>
</evidence>
<keyword evidence="2" id="KW-1185">Reference proteome</keyword>